<feature type="domain" description="Amine oxidase" evidence="2">
    <location>
        <begin position="120"/>
        <end position="357"/>
    </location>
</feature>
<name>A0ABY6P226_9NOCA</name>
<organism evidence="3 4">
    <name type="scientific">Rhodococcus antarcticus</name>
    <dbReference type="NCBI Taxonomy" id="2987751"/>
    <lineage>
        <taxon>Bacteria</taxon>
        <taxon>Bacillati</taxon>
        <taxon>Actinomycetota</taxon>
        <taxon>Actinomycetes</taxon>
        <taxon>Mycobacteriales</taxon>
        <taxon>Nocardiaceae</taxon>
        <taxon>Rhodococcus</taxon>
    </lineage>
</organism>
<evidence type="ECO:0000259" key="2">
    <source>
        <dbReference type="Pfam" id="PF01593"/>
    </source>
</evidence>
<sequence length="361" mass="37132">MTHDGSADRPDHRDVVVIGAGTAGLAAADLLSGAGRSVTVLEARDRVGGRAHSVGTPHGPVDLGASWFWPGEARVRSLLEELGIGTFAQHLAGDALFEPVGSGPQRLAGNPIDVPSGRIVPGAQEMCRRLAGRLPAGALRLEEPASAVTLTGQGVRVEHRSGVLTAADVVLAVPPPLAVEQIRFVPALPEGVRSGAESIAVWMGSTVKAVAVFERPFWRAVGMSGSAISHQGPFQELHDLCGPGGAPAALFGFAPADRFAGVGTPEVAAAFGAQLVRLFGPAAEDPLHVHVTDWSRERFTTPRAPARHATSAGFGAPELQVPVGGRIHWASTESATTHAGHLEGALGAGTAAARAILRARA</sequence>
<dbReference type="PANTHER" id="PTHR43563:SF1">
    <property type="entry name" value="AMINE OXIDASE [FLAVIN-CONTAINING] B"/>
    <property type="match status" value="1"/>
</dbReference>
<dbReference type="Proteomes" id="UP001164965">
    <property type="component" value="Chromosome"/>
</dbReference>
<feature type="domain" description="Amine oxidase" evidence="2">
    <location>
        <begin position="23"/>
        <end position="89"/>
    </location>
</feature>
<evidence type="ECO:0000256" key="1">
    <source>
        <dbReference type="ARBA" id="ARBA00005995"/>
    </source>
</evidence>
<dbReference type="RefSeq" id="WP_265383804.1">
    <property type="nucleotide sequence ID" value="NZ_CP110615.1"/>
</dbReference>
<gene>
    <name evidence="3" type="ORF">RHODO2019_04405</name>
</gene>
<dbReference type="SUPFAM" id="SSF51905">
    <property type="entry name" value="FAD/NAD(P)-binding domain"/>
    <property type="match status" value="1"/>
</dbReference>
<dbReference type="PRINTS" id="PR00419">
    <property type="entry name" value="ADXRDTASE"/>
</dbReference>
<dbReference type="InterPro" id="IPR050703">
    <property type="entry name" value="Flavin_MAO"/>
</dbReference>
<dbReference type="EMBL" id="CP110615">
    <property type="protein sequence ID" value="UZJ25700.1"/>
    <property type="molecule type" value="Genomic_DNA"/>
</dbReference>
<comment type="similarity">
    <text evidence="1">Belongs to the flavin monoamine oxidase family.</text>
</comment>
<reference evidence="3" key="1">
    <citation type="submission" date="2022-10" db="EMBL/GenBank/DDBJ databases">
        <title>Rhodococcus sp.75.</title>
        <authorList>
            <person name="Sun M."/>
        </authorList>
    </citation>
    <scope>NUCLEOTIDE SEQUENCE</scope>
    <source>
        <strain evidence="3">75</strain>
    </source>
</reference>
<dbReference type="SUPFAM" id="SSF54373">
    <property type="entry name" value="FAD-linked reductases, C-terminal domain"/>
    <property type="match status" value="1"/>
</dbReference>
<dbReference type="PANTHER" id="PTHR43563">
    <property type="entry name" value="AMINE OXIDASE"/>
    <property type="match status" value="1"/>
</dbReference>
<dbReference type="InterPro" id="IPR036188">
    <property type="entry name" value="FAD/NAD-bd_sf"/>
</dbReference>
<dbReference type="InterPro" id="IPR002937">
    <property type="entry name" value="Amino_oxidase"/>
</dbReference>
<proteinExistence type="inferred from homology"/>
<evidence type="ECO:0000313" key="3">
    <source>
        <dbReference type="EMBL" id="UZJ25700.1"/>
    </source>
</evidence>
<dbReference type="Gene3D" id="3.50.50.60">
    <property type="entry name" value="FAD/NAD(P)-binding domain"/>
    <property type="match status" value="2"/>
</dbReference>
<protein>
    <submittedName>
        <fullName evidence="3">FAD-dependent oxidoreductase</fullName>
    </submittedName>
</protein>
<keyword evidence="4" id="KW-1185">Reference proteome</keyword>
<accession>A0ABY6P226</accession>
<dbReference type="Pfam" id="PF01593">
    <property type="entry name" value="Amino_oxidase"/>
    <property type="match status" value="2"/>
</dbReference>
<evidence type="ECO:0000313" key="4">
    <source>
        <dbReference type="Proteomes" id="UP001164965"/>
    </source>
</evidence>